<dbReference type="SUPFAM" id="SSF52768">
    <property type="entry name" value="Arginase/deacetylase"/>
    <property type="match status" value="1"/>
</dbReference>
<dbReference type="GO" id="GO:0008783">
    <property type="term" value="F:agmatinase activity"/>
    <property type="evidence" value="ECO:0007669"/>
    <property type="project" value="TreeGrafter"/>
</dbReference>
<dbReference type="InterPro" id="IPR005925">
    <property type="entry name" value="Agmatinase-rel"/>
</dbReference>
<feature type="binding site" evidence="4">
    <location>
        <position position="169"/>
    </location>
    <ligand>
        <name>Mn(2+)</name>
        <dbReference type="ChEBI" id="CHEBI:29035"/>
        <label>1</label>
    </ligand>
</feature>
<feature type="binding site" evidence="4">
    <location>
        <position position="165"/>
    </location>
    <ligand>
        <name>Mn(2+)</name>
        <dbReference type="ChEBI" id="CHEBI:29035"/>
        <label>1</label>
    </ligand>
</feature>
<evidence type="ECO:0000256" key="2">
    <source>
        <dbReference type="ARBA" id="ARBA00022723"/>
    </source>
</evidence>
<feature type="binding site" evidence="4">
    <location>
        <position position="260"/>
    </location>
    <ligand>
        <name>Mn(2+)</name>
        <dbReference type="ChEBI" id="CHEBI:29035"/>
        <label>1</label>
    </ligand>
</feature>
<evidence type="ECO:0000313" key="6">
    <source>
        <dbReference type="EMBL" id="CAA9322094.1"/>
    </source>
</evidence>
<dbReference type="InterPro" id="IPR006035">
    <property type="entry name" value="Ureohydrolase"/>
</dbReference>
<keyword evidence="2 4" id="KW-0479">Metal-binding</keyword>
<feature type="binding site" evidence="4">
    <location>
        <position position="258"/>
    </location>
    <ligand>
        <name>Mn(2+)</name>
        <dbReference type="ChEBI" id="CHEBI:29035"/>
        <label>1</label>
    </ligand>
</feature>
<dbReference type="AlphaFoldDB" id="A0A6J4L4L2"/>
<dbReference type="PROSITE" id="PS01053">
    <property type="entry name" value="ARGINASE_1"/>
    <property type="match status" value="1"/>
</dbReference>
<dbReference type="PANTHER" id="PTHR11358:SF26">
    <property type="entry name" value="GUANIDINO ACID HYDROLASE, MITOCHONDRIAL"/>
    <property type="match status" value="1"/>
</dbReference>
<protein>
    <submittedName>
        <fullName evidence="6">Arginase/agmatinase/formimionoglutamate hydrolase, arginase family</fullName>
    </submittedName>
</protein>
<dbReference type="Gene3D" id="3.40.800.10">
    <property type="entry name" value="Ureohydrolase domain"/>
    <property type="match status" value="1"/>
</dbReference>
<evidence type="ECO:0000256" key="4">
    <source>
        <dbReference type="PIRSR" id="PIRSR036979-1"/>
    </source>
</evidence>
<dbReference type="GO" id="GO:0033389">
    <property type="term" value="P:putrescine biosynthetic process from arginine, via agmatine"/>
    <property type="evidence" value="ECO:0007669"/>
    <property type="project" value="TreeGrafter"/>
</dbReference>
<accession>A0A6J4L4L2</accession>
<dbReference type="PROSITE" id="PS51409">
    <property type="entry name" value="ARGINASE_2"/>
    <property type="match status" value="1"/>
</dbReference>
<feature type="binding site" evidence="4">
    <location>
        <position position="167"/>
    </location>
    <ligand>
        <name>Mn(2+)</name>
        <dbReference type="ChEBI" id="CHEBI:29035"/>
        <label>1</label>
    </ligand>
</feature>
<evidence type="ECO:0000256" key="3">
    <source>
        <dbReference type="ARBA" id="ARBA00022801"/>
    </source>
</evidence>
<dbReference type="InterPro" id="IPR020855">
    <property type="entry name" value="Ureohydrolase_Mn_BS"/>
</dbReference>
<comment type="cofactor">
    <cofactor evidence="4">
        <name>Mn(2+)</name>
        <dbReference type="ChEBI" id="CHEBI:29035"/>
    </cofactor>
    <text evidence="4">Binds 2 manganese ions per subunit.</text>
</comment>
<dbReference type="EMBL" id="CADCUB010000064">
    <property type="protein sequence ID" value="CAA9322094.1"/>
    <property type="molecule type" value="Genomic_DNA"/>
</dbReference>
<keyword evidence="4" id="KW-0464">Manganese</keyword>
<proteinExistence type="inferred from homology"/>
<reference evidence="6" key="1">
    <citation type="submission" date="2020-02" db="EMBL/GenBank/DDBJ databases">
        <authorList>
            <person name="Meier V. D."/>
        </authorList>
    </citation>
    <scope>NUCLEOTIDE SEQUENCE</scope>
    <source>
        <strain evidence="6">AVDCRST_MAG07</strain>
    </source>
</reference>
<evidence type="ECO:0000256" key="1">
    <source>
        <dbReference type="ARBA" id="ARBA00009227"/>
    </source>
</evidence>
<organism evidence="6">
    <name type="scientific">uncultured Frankineae bacterium</name>
    <dbReference type="NCBI Taxonomy" id="437475"/>
    <lineage>
        <taxon>Bacteria</taxon>
        <taxon>Bacillati</taxon>
        <taxon>Actinomycetota</taxon>
        <taxon>Actinomycetes</taxon>
        <taxon>Frankiales</taxon>
        <taxon>environmental samples</taxon>
    </lineage>
</organism>
<sequence>MTGAGDPPAGQLSAAMREQLSGGTHEGLATFAKQPFVADPADLDAWAPDVAVVGAPFDISTTHRPGARFGPRALRASAYHPGTYAMDLDVEIFDWLRVVDHGDVLCPHGQTERSHAAIRERVRGVASRGIVPVVIGGDHSITWPSATAVAESLPDGQRLGVVHFDAHADTADSLDGNLASHGTPMRRLIESGAVLGRHFVQIGLRGYWPGAETFAWMREQGMRWHTMQEVWERGVKAVMADAVAEALDGADRLYVSVDIDVLDPGYAPGTGTPEPGGMSPADLLRVVRELALRTDVVALDVVEVSPPYDHADLTVNNAHRVVFEFLAGLAARRRDAGLAPRD</sequence>
<dbReference type="PIRSF" id="PIRSF036979">
    <property type="entry name" value="Arginase"/>
    <property type="match status" value="1"/>
</dbReference>
<feature type="binding site" evidence="4">
    <location>
        <position position="139"/>
    </location>
    <ligand>
        <name>Mn(2+)</name>
        <dbReference type="ChEBI" id="CHEBI:29035"/>
        <label>1</label>
    </ligand>
</feature>
<dbReference type="InterPro" id="IPR023696">
    <property type="entry name" value="Ureohydrolase_dom_sf"/>
</dbReference>
<dbReference type="Pfam" id="PF00491">
    <property type="entry name" value="Arginase"/>
    <property type="match status" value="1"/>
</dbReference>
<comment type="similarity">
    <text evidence="1">Belongs to the arginase family. Agmatinase subfamily.</text>
</comment>
<dbReference type="PRINTS" id="PR00116">
    <property type="entry name" value="ARGINASE"/>
</dbReference>
<dbReference type="PANTHER" id="PTHR11358">
    <property type="entry name" value="ARGINASE/AGMATINASE"/>
    <property type="match status" value="1"/>
</dbReference>
<dbReference type="GO" id="GO:0046872">
    <property type="term" value="F:metal ion binding"/>
    <property type="evidence" value="ECO:0007669"/>
    <property type="project" value="UniProtKB-KW"/>
</dbReference>
<dbReference type="NCBIfam" id="TIGR01230">
    <property type="entry name" value="agmatinase"/>
    <property type="match status" value="1"/>
</dbReference>
<dbReference type="CDD" id="cd09990">
    <property type="entry name" value="Agmatinase-like"/>
    <property type="match status" value="1"/>
</dbReference>
<keyword evidence="3 5" id="KW-0378">Hydrolase</keyword>
<gene>
    <name evidence="6" type="ORF">AVDCRST_MAG07-1307</name>
</gene>
<name>A0A6J4L4L2_9ACTN</name>
<evidence type="ECO:0000256" key="5">
    <source>
        <dbReference type="RuleBase" id="RU003684"/>
    </source>
</evidence>